<dbReference type="Proteomes" id="UP000580474">
    <property type="component" value="Unassembled WGS sequence"/>
</dbReference>
<reference evidence="2 3" key="1">
    <citation type="submission" date="2020-08" db="EMBL/GenBank/DDBJ databases">
        <title>Sequencing the genomes of 1000 actinobacteria strains.</title>
        <authorList>
            <person name="Klenk H.-P."/>
        </authorList>
    </citation>
    <scope>NUCLEOTIDE SEQUENCE [LARGE SCALE GENOMIC DNA]</scope>
    <source>
        <strain evidence="2 3">DSM 45582</strain>
    </source>
</reference>
<sequence>MEGLAEHGGDADIMANNAHFITANAGGAPVVIVRDDRGTPVTKLELPAEKSKPEHADEELSAAGWSRQADWSAADDGWVVPVVPS</sequence>
<comment type="caution">
    <text evidence="2">The sequence shown here is derived from an EMBL/GenBank/DDBJ whole genome shotgun (WGS) entry which is preliminary data.</text>
</comment>
<dbReference type="EMBL" id="JACHIV010000001">
    <property type="protein sequence ID" value="MBB5071921.1"/>
    <property type="molecule type" value="Genomic_DNA"/>
</dbReference>
<accession>A0A840NLH3</accession>
<proteinExistence type="predicted"/>
<dbReference type="AlphaFoldDB" id="A0A840NLH3"/>
<organism evidence="2 3">
    <name type="scientific">Saccharopolyspora gloriosae</name>
    <dbReference type="NCBI Taxonomy" id="455344"/>
    <lineage>
        <taxon>Bacteria</taxon>
        <taxon>Bacillati</taxon>
        <taxon>Actinomycetota</taxon>
        <taxon>Actinomycetes</taxon>
        <taxon>Pseudonocardiales</taxon>
        <taxon>Pseudonocardiaceae</taxon>
        <taxon>Saccharopolyspora</taxon>
    </lineage>
</organism>
<feature type="region of interest" description="Disordered" evidence="1">
    <location>
        <begin position="47"/>
        <end position="68"/>
    </location>
</feature>
<evidence type="ECO:0000256" key="1">
    <source>
        <dbReference type="SAM" id="MobiDB-lite"/>
    </source>
</evidence>
<gene>
    <name evidence="2" type="ORF">BJ969_005009</name>
</gene>
<dbReference type="RefSeq" id="WP_343071588.1">
    <property type="nucleotide sequence ID" value="NZ_JACHIV010000001.1"/>
</dbReference>
<evidence type="ECO:0000313" key="2">
    <source>
        <dbReference type="EMBL" id="MBB5071921.1"/>
    </source>
</evidence>
<evidence type="ECO:0000313" key="3">
    <source>
        <dbReference type="Proteomes" id="UP000580474"/>
    </source>
</evidence>
<protein>
    <submittedName>
        <fullName evidence="2">Uncharacterized protein</fullName>
    </submittedName>
</protein>
<name>A0A840NLH3_9PSEU</name>
<keyword evidence="3" id="KW-1185">Reference proteome</keyword>